<comment type="caution">
    <text evidence="3">The sequence shown here is derived from an EMBL/GenBank/DDBJ whole genome shotgun (WGS) entry which is preliminary data.</text>
</comment>
<evidence type="ECO:0000256" key="1">
    <source>
        <dbReference type="ARBA" id="ARBA00006484"/>
    </source>
</evidence>
<dbReference type="EMBL" id="SPAZ01000092">
    <property type="protein sequence ID" value="TQE36376.1"/>
    <property type="molecule type" value="Genomic_DNA"/>
</dbReference>
<dbReference type="PANTHER" id="PTHR43477">
    <property type="entry name" value="DIHYDROANTICAPSIN 7-DEHYDROGENASE"/>
    <property type="match status" value="1"/>
</dbReference>
<accession>A0AAE8W779</accession>
<organism evidence="3 4">
    <name type="scientific">Streptomyces ipomoeae</name>
    <dbReference type="NCBI Taxonomy" id="103232"/>
    <lineage>
        <taxon>Bacteria</taxon>
        <taxon>Bacillati</taxon>
        <taxon>Actinomycetota</taxon>
        <taxon>Actinomycetes</taxon>
        <taxon>Kitasatosporales</taxon>
        <taxon>Streptomycetaceae</taxon>
        <taxon>Streptomyces</taxon>
    </lineage>
</organism>
<dbReference type="PANTHER" id="PTHR43477:SF1">
    <property type="entry name" value="DIHYDROANTICAPSIN 7-DEHYDROGENASE"/>
    <property type="match status" value="1"/>
</dbReference>
<dbReference type="RefSeq" id="WP_009339192.1">
    <property type="nucleotide sequence ID" value="NZ_JARAVA010000026.1"/>
</dbReference>
<comment type="similarity">
    <text evidence="1">Belongs to the short-chain dehydrogenases/reductases (SDR) family.</text>
</comment>
<evidence type="ECO:0000256" key="2">
    <source>
        <dbReference type="ARBA" id="ARBA00023002"/>
    </source>
</evidence>
<dbReference type="AlphaFoldDB" id="A0AAE8W779"/>
<dbReference type="InterPro" id="IPR051122">
    <property type="entry name" value="SDR_DHRS6-like"/>
</dbReference>
<protein>
    <submittedName>
        <fullName evidence="3">SDR family oxidoreductase</fullName>
    </submittedName>
</protein>
<dbReference type="GO" id="GO:0016491">
    <property type="term" value="F:oxidoreductase activity"/>
    <property type="evidence" value="ECO:0007669"/>
    <property type="project" value="UniProtKB-KW"/>
</dbReference>
<dbReference type="Proteomes" id="UP000318720">
    <property type="component" value="Unassembled WGS sequence"/>
</dbReference>
<evidence type="ECO:0000313" key="4">
    <source>
        <dbReference type="Proteomes" id="UP000318720"/>
    </source>
</evidence>
<sequence length="229" mass="23695">MQAVIMGGTSGIGLAVATRLTKAGITTTVTGRDPERLAAAGNQVAVAERLDSTVEDDVRAFFERTGPFDHLVLAFGPGMTGFGPLKSLTTERIRDVVDSKLHGYLTAIRHAQVTASITMLSAGSARVARPGTVTLAAANGGIERAVPPLAVELAPVRVNAVSPGVIDTSWWAGLPGEQREAQFAAVAEAAPAGRVGRPDDVAMAVEYLINADYVTGTVLPVDGGLTLPR</sequence>
<dbReference type="PRINTS" id="PR00081">
    <property type="entry name" value="GDHRDH"/>
</dbReference>
<reference evidence="3 4" key="1">
    <citation type="submission" date="2019-03" db="EMBL/GenBank/DDBJ databases">
        <title>Comparative genomic analyses of the sweetpotato soil rot pathogen, Streptomyces ipomoeae.</title>
        <authorList>
            <person name="Ruschel Soares N."/>
            <person name="Badger J.H."/>
            <person name="Huguet-Tapia J.C."/>
            <person name="Clark C.A."/>
            <person name="Pettis G.S."/>
        </authorList>
    </citation>
    <scope>NUCLEOTIDE SEQUENCE [LARGE SCALE GENOMIC DNA]</scope>
    <source>
        <strain evidence="3 4">88-35</strain>
    </source>
</reference>
<dbReference type="InterPro" id="IPR036291">
    <property type="entry name" value="NAD(P)-bd_dom_sf"/>
</dbReference>
<evidence type="ECO:0000313" key="3">
    <source>
        <dbReference type="EMBL" id="TQE36376.1"/>
    </source>
</evidence>
<dbReference type="Gene3D" id="3.40.50.720">
    <property type="entry name" value="NAD(P)-binding Rossmann-like Domain"/>
    <property type="match status" value="1"/>
</dbReference>
<proteinExistence type="inferred from homology"/>
<name>A0AAE8W779_9ACTN</name>
<dbReference type="Pfam" id="PF13561">
    <property type="entry name" value="adh_short_C2"/>
    <property type="match status" value="1"/>
</dbReference>
<dbReference type="InterPro" id="IPR002347">
    <property type="entry name" value="SDR_fam"/>
</dbReference>
<keyword evidence="2" id="KW-0560">Oxidoreductase</keyword>
<gene>
    <name evidence="3" type="ORF">Sipo8835_10390</name>
</gene>
<dbReference type="SUPFAM" id="SSF51735">
    <property type="entry name" value="NAD(P)-binding Rossmann-fold domains"/>
    <property type="match status" value="1"/>
</dbReference>